<dbReference type="InterPro" id="IPR025636">
    <property type="entry name" value="DUF4294"/>
</dbReference>
<dbReference type="OrthoDB" id="1491885at2"/>
<protein>
    <submittedName>
        <fullName evidence="1">DUF4294 domain-containing protein</fullName>
    </submittedName>
</protein>
<evidence type="ECO:0000313" key="2">
    <source>
        <dbReference type="Proteomes" id="UP000292424"/>
    </source>
</evidence>
<sequence>MAKDTVVGIYIDPQTGDTLPCVSLPSVELEGKVLPKFKRYFKEWTRLRNAVYVTYPYALSASRVMNQINQELVGVTDKAKRKAIIHSHEADLKKNFTSKISNLSVYQGKVLMKLIRRQTGNNCYEIIQEYKGNLTALFWQSVAVVFGSSLKQDYDAEGEDQALEAIAQDVAKMYGQH</sequence>
<accession>A0A5P2GD01</accession>
<dbReference type="Pfam" id="PF14127">
    <property type="entry name" value="DUF4294"/>
    <property type="match status" value="1"/>
</dbReference>
<proteinExistence type="predicted"/>
<keyword evidence="2" id="KW-1185">Reference proteome</keyword>
<dbReference type="AlphaFoldDB" id="A0A5P2GD01"/>
<gene>
    <name evidence="1" type="ORF">E0W69_012620</name>
</gene>
<evidence type="ECO:0000313" key="1">
    <source>
        <dbReference type="EMBL" id="QES89471.1"/>
    </source>
</evidence>
<dbReference type="KEGG" id="arac:E0W69_012620"/>
<dbReference type="Proteomes" id="UP000292424">
    <property type="component" value="Chromosome"/>
</dbReference>
<dbReference type="EMBL" id="CP044016">
    <property type="protein sequence ID" value="QES89471.1"/>
    <property type="molecule type" value="Genomic_DNA"/>
</dbReference>
<name>A0A5P2GD01_9BACT</name>
<organism evidence="1 2">
    <name type="scientific">Rhizosphaericola mali</name>
    <dbReference type="NCBI Taxonomy" id="2545455"/>
    <lineage>
        <taxon>Bacteria</taxon>
        <taxon>Pseudomonadati</taxon>
        <taxon>Bacteroidota</taxon>
        <taxon>Chitinophagia</taxon>
        <taxon>Chitinophagales</taxon>
        <taxon>Chitinophagaceae</taxon>
        <taxon>Rhizosphaericola</taxon>
    </lineage>
</organism>
<reference evidence="1 2" key="1">
    <citation type="submission" date="2019-09" db="EMBL/GenBank/DDBJ databases">
        <title>Complete genome sequence of Arachidicoccus sp. B3-10 isolated from apple orchard soil.</title>
        <authorList>
            <person name="Kim H.S."/>
            <person name="Han K.-I."/>
            <person name="Suh M.K."/>
            <person name="Lee K.C."/>
            <person name="Eom M.K."/>
            <person name="Kim J.-S."/>
            <person name="Kang S.W."/>
            <person name="Sin Y."/>
            <person name="Lee J.-S."/>
        </authorList>
    </citation>
    <scope>NUCLEOTIDE SEQUENCE [LARGE SCALE GENOMIC DNA]</scope>
    <source>
        <strain evidence="1 2">B3-10</strain>
    </source>
</reference>